<proteinExistence type="inferred from homology"/>
<feature type="domain" description="Wax synthase" evidence="9">
    <location>
        <begin position="207"/>
        <end position="275"/>
    </location>
</feature>
<dbReference type="OrthoDB" id="1077582at2759"/>
<dbReference type="PANTHER" id="PTHR31595:SF57">
    <property type="entry name" value="OS04G0481900 PROTEIN"/>
    <property type="match status" value="1"/>
</dbReference>
<dbReference type="EMBL" id="ML179655">
    <property type="protein sequence ID" value="THU83559.1"/>
    <property type="molecule type" value="Genomic_DNA"/>
</dbReference>
<dbReference type="Pfam" id="PF13813">
    <property type="entry name" value="MBOAT_2"/>
    <property type="match status" value="1"/>
</dbReference>
<gene>
    <name evidence="10" type="ORF">K435DRAFT_784138</name>
</gene>
<reference evidence="10 11" key="1">
    <citation type="journal article" date="2019" name="Nat. Ecol. Evol.">
        <title>Megaphylogeny resolves global patterns of mushroom evolution.</title>
        <authorList>
            <person name="Varga T."/>
            <person name="Krizsan K."/>
            <person name="Foldi C."/>
            <person name="Dima B."/>
            <person name="Sanchez-Garcia M."/>
            <person name="Sanchez-Ramirez S."/>
            <person name="Szollosi G.J."/>
            <person name="Szarkandi J.G."/>
            <person name="Papp V."/>
            <person name="Albert L."/>
            <person name="Andreopoulos W."/>
            <person name="Angelini C."/>
            <person name="Antonin V."/>
            <person name="Barry K.W."/>
            <person name="Bougher N.L."/>
            <person name="Buchanan P."/>
            <person name="Buyck B."/>
            <person name="Bense V."/>
            <person name="Catcheside P."/>
            <person name="Chovatia M."/>
            <person name="Cooper J."/>
            <person name="Damon W."/>
            <person name="Desjardin D."/>
            <person name="Finy P."/>
            <person name="Geml J."/>
            <person name="Haridas S."/>
            <person name="Hughes K."/>
            <person name="Justo A."/>
            <person name="Karasinski D."/>
            <person name="Kautmanova I."/>
            <person name="Kiss B."/>
            <person name="Kocsube S."/>
            <person name="Kotiranta H."/>
            <person name="LaButti K.M."/>
            <person name="Lechner B.E."/>
            <person name="Liimatainen K."/>
            <person name="Lipzen A."/>
            <person name="Lukacs Z."/>
            <person name="Mihaltcheva S."/>
            <person name="Morgado L.N."/>
            <person name="Niskanen T."/>
            <person name="Noordeloos M.E."/>
            <person name="Ohm R.A."/>
            <person name="Ortiz-Santana B."/>
            <person name="Ovrebo C."/>
            <person name="Racz N."/>
            <person name="Riley R."/>
            <person name="Savchenko A."/>
            <person name="Shiryaev A."/>
            <person name="Soop K."/>
            <person name="Spirin V."/>
            <person name="Szebenyi C."/>
            <person name="Tomsovsky M."/>
            <person name="Tulloss R.E."/>
            <person name="Uehling J."/>
            <person name="Grigoriev I.V."/>
            <person name="Vagvolgyi C."/>
            <person name="Papp T."/>
            <person name="Martin F.M."/>
            <person name="Miettinen O."/>
            <person name="Hibbett D.S."/>
            <person name="Nagy L.G."/>
        </authorList>
    </citation>
    <scope>NUCLEOTIDE SEQUENCE [LARGE SCALE GENOMIC DNA]</scope>
    <source>
        <strain evidence="10 11">CBS 962.96</strain>
    </source>
</reference>
<feature type="transmembrane region" description="Helical" evidence="8">
    <location>
        <begin position="262"/>
        <end position="279"/>
    </location>
</feature>
<dbReference type="Proteomes" id="UP000297245">
    <property type="component" value="Unassembled WGS sequence"/>
</dbReference>
<dbReference type="InterPro" id="IPR044851">
    <property type="entry name" value="Wax_synthase"/>
</dbReference>
<comment type="pathway">
    <text evidence="2">Secondary metabolite biosynthesis.</text>
</comment>
<evidence type="ECO:0000313" key="11">
    <source>
        <dbReference type="Proteomes" id="UP000297245"/>
    </source>
</evidence>
<evidence type="ECO:0000256" key="8">
    <source>
        <dbReference type="SAM" id="Phobius"/>
    </source>
</evidence>
<protein>
    <recommendedName>
        <fullName evidence="9">Wax synthase domain-containing protein</fullName>
    </recommendedName>
</protein>
<evidence type="ECO:0000256" key="7">
    <source>
        <dbReference type="ARBA" id="ARBA00023136"/>
    </source>
</evidence>
<comment type="subcellular location">
    <subcellularLocation>
        <location evidence="1">Membrane</location>
        <topology evidence="1">Multi-pass membrane protein</topology>
    </subcellularLocation>
</comment>
<dbReference type="AlphaFoldDB" id="A0A4S8L4U1"/>
<comment type="similarity">
    <text evidence="3">Belongs to the wax synthase family.</text>
</comment>
<evidence type="ECO:0000256" key="2">
    <source>
        <dbReference type="ARBA" id="ARBA00005179"/>
    </source>
</evidence>
<evidence type="ECO:0000313" key="10">
    <source>
        <dbReference type="EMBL" id="THU83559.1"/>
    </source>
</evidence>
<keyword evidence="5 8" id="KW-0812">Transmembrane</keyword>
<evidence type="ECO:0000256" key="3">
    <source>
        <dbReference type="ARBA" id="ARBA00007282"/>
    </source>
</evidence>
<feature type="transmembrane region" description="Helical" evidence="8">
    <location>
        <begin position="317"/>
        <end position="335"/>
    </location>
</feature>
<keyword evidence="11" id="KW-1185">Reference proteome</keyword>
<dbReference type="GO" id="GO:0016020">
    <property type="term" value="C:membrane"/>
    <property type="evidence" value="ECO:0007669"/>
    <property type="project" value="UniProtKB-SubCell"/>
</dbReference>
<accession>A0A4S8L4U1</accession>
<organism evidence="10 11">
    <name type="scientific">Dendrothele bispora (strain CBS 962.96)</name>
    <dbReference type="NCBI Taxonomy" id="1314807"/>
    <lineage>
        <taxon>Eukaryota</taxon>
        <taxon>Fungi</taxon>
        <taxon>Dikarya</taxon>
        <taxon>Basidiomycota</taxon>
        <taxon>Agaricomycotina</taxon>
        <taxon>Agaricomycetes</taxon>
        <taxon>Agaricomycetidae</taxon>
        <taxon>Agaricales</taxon>
        <taxon>Agaricales incertae sedis</taxon>
        <taxon>Dendrothele</taxon>
    </lineage>
</organism>
<keyword evidence="6 8" id="KW-1133">Transmembrane helix</keyword>
<name>A0A4S8L4U1_DENBC</name>
<keyword evidence="4" id="KW-0808">Transferase</keyword>
<dbReference type="PANTHER" id="PTHR31595">
    <property type="entry name" value="LONG-CHAIN-ALCOHOL O-FATTY-ACYLTRANSFERASE 3-RELATED"/>
    <property type="match status" value="1"/>
</dbReference>
<sequence length="363" mass="41890">MNYLFVSASLTKCIILIGLVVRSSPYRWLLWVPVAAVNTYCYLSTDSENSLRVQVLLDTLTASDYILLTDVQREFRQVGQREPISSAGIWPRFKWALQLWISPRGVGWNFEPKSSLPPHPNLTKLEFLRSRFISLALALIGNDIAFILASSDPGFSKHAPAFHKQPVTWRLYATALFFFRTRSALTVNYLMISLLCVGTGMTEPSSWPDLFGKWGHSYTLRRFWGVTWHQQLRRIFSSHGRFLAHRVFGFPSGSIASSYTQLYVAFFLSSIIHVLSFDFRPFRFFLLQAVVITFEDTIILIGREYRVQKKLTIPFRLLGYLWVYWTLTLTLGPWFDTMNVAGVNEYNGAYVLGFLRDWLLSED</sequence>
<evidence type="ECO:0000256" key="5">
    <source>
        <dbReference type="ARBA" id="ARBA00022692"/>
    </source>
</evidence>
<feature type="transmembrane region" description="Helical" evidence="8">
    <location>
        <begin position="171"/>
        <end position="197"/>
    </location>
</feature>
<evidence type="ECO:0000256" key="4">
    <source>
        <dbReference type="ARBA" id="ARBA00022679"/>
    </source>
</evidence>
<dbReference type="GO" id="GO:0006629">
    <property type="term" value="P:lipid metabolic process"/>
    <property type="evidence" value="ECO:0007669"/>
    <property type="project" value="InterPro"/>
</dbReference>
<evidence type="ECO:0000256" key="1">
    <source>
        <dbReference type="ARBA" id="ARBA00004141"/>
    </source>
</evidence>
<evidence type="ECO:0000256" key="6">
    <source>
        <dbReference type="ARBA" id="ARBA00022989"/>
    </source>
</evidence>
<evidence type="ECO:0000259" key="9">
    <source>
        <dbReference type="Pfam" id="PF13813"/>
    </source>
</evidence>
<dbReference type="InterPro" id="IPR032805">
    <property type="entry name" value="Wax_synthase_dom"/>
</dbReference>
<dbReference type="GO" id="GO:0008374">
    <property type="term" value="F:O-acyltransferase activity"/>
    <property type="evidence" value="ECO:0007669"/>
    <property type="project" value="InterPro"/>
</dbReference>
<keyword evidence="7 8" id="KW-0472">Membrane</keyword>